<feature type="transmembrane region" description="Helical" evidence="2">
    <location>
        <begin position="130"/>
        <end position="150"/>
    </location>
</feature>
<evidence type="ECO:0000313" key="4">
    <source>
        <dbReference type="Proteomes" id="UP000021369"/>
    </source>
</evidence>
<evidence type="ECO:0000313" key="3">
    <source>
        <dbReference type="EMBL" id="EXM37901.1"/>
    </source>
</evidence>
<keyword evidence="2" id="KW-1133">Transmembrane helix</keyword>
<feature type="coiled-coil region" evidence="1">
    <location>
        <begin position="156"/>
        <end position="183"/>
    </location>
</feature>
<dbReference type="OrthoDB" id="9765872at2"/>
<dbReference type="RefSeq" id="WP_051506644.1">
    <property type="nucleotide sequence ID" value="NZ_JEOB01000004.1"/>
</dbReference>
<organism evidence="3 4">
    <name type="scientific">Ruminococcus albus SY3</name>
    <dbReference type="NCBI Taxonomy" id="1341156"/>
    <lineage>
        <taxon>Bacteria</taxon>
        <taxon>Bacillati</taxon>
        <taxon>Bacillota</taxon>
        <taxon>Clostridia</taxon>
        <taxon>Eubacteriales</taxon>
        <taxon>Oscillospiraceae</taxon>
        <taxon>Ruminococcus</taxon>
    </lineage>
</organism>
<dbReference type="Gene3D" id="3.40.50.1820">
    <property type="entry name" value="alpha/beta hydrolase"/>
    <property type="match status" value="1"/>
</dbReference>
<dbReference type="PATRIC" id="fig|1341156.4.peg.2892"/>
<comment type="caution">
    <text evidence="3">The sequence shown here is derived from an EMBL/GenBank/DDBJ whole genome shotgun (WGS) entry which is preliminary data.</text>
</comment>
<protein>
    <submittedName>
        <fullName evidence="3">Triacylglycerol lipase</fullName>
    </submittedName>
</protein>
<dbReference type="EMBL" id="JEOB01000004">
    <property type="protein sequence ID" value="EXM37901.1"/>
    <property type="molecule type" value="Genomic_DNA"/>
</dbReference>
<accession>A0A011VRK6</accession>
<evidence type="ECO:0000256" key="1">
    <source>
        <dbReference type="SAM" id="Coils"/>
    </source>
</evidence>
<keyword evidence="1" id="KW-0175">Coiled coil</keyword>
<name>A0A011VRK6_RUMAL</name>
<feature type="transmembrane region" description="Helical" evidence="2">
    <location>
        <begin position="31"/>
        <end position="49"/>
    </location>
</feature>
<keyword evidence="2" id="KW-0812">Transmembrane</keyword>
<gene>
    <name evidence="3" type="ORF">RASY3_16465</name>
</gene>
<feature type="transmembrane region" description="Helical" evidence="2">
    <location>
        <begin position="7"/>
        <end position="25"/>
    </location>
</feature>
<proteinExistence type="predicted"/>
<evidence type="ECO:0000256" key="2">
    <source>
        <dbReference type="SAM" id="Phobius"/>
    </source>
</evidence>
<reference evidence="3 4" key="1">
    <citation type="submission" date="2013-06" db="EMBL/GenBank/DDBJ databases">
        <title>Rumen cellulosomics: divergent fiber-degrading strategies revealed by comparative genome-wide analysis of six Ruminococcal strains.</title>
        <authorList>
            <person name="Dassa B."/>
            <person name="Borovok I."/>
            <person name="Lamed R."/>
            <person name="Flint H."/>
            <person name="Yeoman C.J."/>
            <person name="White B."/>
            <person name="Bayer E.A."/>
        </authorList>
    </citation>
    <scope>NUCLEOTIDE SEQUENCE [LARGE SCALE GENOMIC DNA]</scope>
    <source>
        <strain evidence="3 4">SY3</strain>
    </source>
</reference>
<sequence length="443" mass="49881">MRKIRLFFDQLLILCICNSVILWTVVQFSTAVKILIIIGLALFCFIYLISAGGRSDKNKKLCRIAKGSFLIDGAVISLVLHTVTVLAFIIIGGSDPWRLVANALTGYAIIAICAFVGIIRLLISSRQVKVIKYIALIFTWYIPVVNIFILKAISKSAKKEFRFEQAKQELDDMRKENEVCKTKYPILMVHGIFFRDWQMFNYWGRVPKELVRNGAEIYYGGQQSANLISVSAGELRDKIEEVIKETGAEKLNIIAHSKGGLDSRYAISKLGMDRYVASLVTINTPHYGCNFVDDILAKVPDGLLKFVAARYNKLFTVLGDTAPDFEKGLRELTHSNCAKLDDELPDNPNIYYRSVMSVMKNVFSAGFPLNLGYMMNLKDGTGNDGLVVKESALRGKNTLMINHKGRRGLSHGDMIDLFRENIDGFDVREFYVDIVKDLKERGL</sequence>
<feature type="transmembrane region" description="Helical" evidence="2">
    <location>
        <begin position="69"/>
        <end position="92"/>
    </location>
</feature>
<keyword evidence="4" id="KW-1185">Reference proteome</keyword>
<dbReference type="AlphaFoldDB" id="A0A011VRK6"/>
<feature type="transmembrane region" description="Helical" evidence="2">
    <location>
        <begin position="104"/>
        <end position="123"/>
    </location>
</feature>
<dbReference type="Pfam" id="PF02089">
    <property type="entry name" value="Palm_thioest"/>
    <property type="match status" value="1"/>
</dbReference>
<dbReference type="SUPFAM" id="SSF53474">
    <property type="entry name" value="alpha/beta-Hydrolases"/>
    <property type="match status" value="1"/>
</dbReference>
<keyword evidence="2" id="KW-0472">Membrane</keyword>
<dbReference type="Proteomes" id="UP000021369">
    <property type="component" value="Unassembled WGS sequence"/>
</dbReference>
<dbReference type="InterPro" id="IPR029058">
    <property type="entry name" value="AB_hydrolase_fold"/>
</dbReference>